<organism evidence="1">
    <name type="scientific">Ixodes ricinus</name>
    <name type="common">Common tick</name>
    <name type="synonym">Acarus ricinus</name>
    <dbReference type="NCBI Taxonomy" id="34613"/>
    <lineage>
        <taxon>Eukaryota</taxon>
        <taxon>Metazoa</taxon>
        <taxon>Ecdysozoa</taxon>
        <taxon>Arthropoda</taxon>
        <taxon>Chelicerata</taxon>
        <taxon>Arachnida</taxon>
        <taxon>Acari</taxon>
        <taxon>Parasitiformes</taxon>
        <taxon>Ixodida</taxon>
        <taxon>Ixodoidea</taxon>
        <taxon>Ixodidae</taxon>
        <taxon>Ixodinae</taxon>
        <taxon>Ixodes</taxon>
    </lineage>
</organism>
<reference evidence="1" key="1">
    <citation type="submission" date="2019-12" db="EMBL/GenBank/DDBJ databases">
        <title>An insight into the sialome of adult female Ixodes ricinus ticks feeding for 6 days.</title>
        <authorList>
            <person name="Perner J."/>
            <person name="Ribeiro J.M.C."/>
        </authorList>
    </citation>
    <scope>NUCLEOTIDE SEQUENCE</scope>
    <source>
        <strain evidence="1">Semi-engorged</strain>
        <tissue evidence="1">Salivary glands</tissue>
    </source>
</reference>
<accession>A0A6B0U6E8</accession>
<dbReference type="EMBL" id="GIFC01002167">
    <property type="protein sequence ID" value="MXU84250.1"/>
    <property type="molecule type" value="Transcribed_RNA"/>
</dbReference>
<dbReference type="AlphaFoldDB" id="A0A6B0U6E8"/>
<name>A0A6B0U6E8_IXORI</name>
<protein>
    <submittedName>
        <fullName evidence="1">Putative secreted protein</fullName>
    </submittedName>
</protein>
<proteinExistence type="predicted"/>
<sequence length="80" mass="8381">MRSGSLRPSPQKTLLMALISWGSPTLVPVPCASTYDTLRGSTPASSYTSLRSVSWARPEGNVMPSALKPSALALTCTSLA</sequence>
<evidence type="ECO:0000313" key="1">
    <source>
        <dbReference type="EMBL" id="MXU84250.1"/>
    </source>
</evidence>